<proteinExistence type="predicted"/>
<dbReference type="Proteomes" id="UP001196413">
    <property type="component" value="Unassembled WGS sequence"/>
</dbReference>
<comment type="caution">
    <text evidence="2">The sequence shown here is derived from an EMBL/GenBank/DDBJ whole genome shotgun (WGS) entry which is preliminary data.</text>
</comment>
<feature type="chain" id="PRO_5041995273" evidence="1">
    <location>
        <begin position="23"/>
        <end position="216"/>
    </location>
</feature>
<dbReference type="EMBL" id="JAHQIW010003872">
    <property type="protein sequence ID" value="KAJ1360453.1"/>
    <property type="molecule type" value="Genomic_DNA"/>
</dbReference>
<evidence type="ECO:0000313" key="3">
    <source>
        <dbReference type="Proteomes" id="UP001196413"/>
    </source>
</evidence>
<protein>
    <submittedName>
        <fullName evidence="2">Uncharacterized protein</fullName>
    </submittedName>
</protein>
<organism evidence="2 3">
    <name type="scientific">Parelaphostrongylus tenuis</name>
    <name type="common">Meningeal worm</name>
    <dbReference type="NCBI Taxonomy" id="148309"/>
    <lineage>
        <taxon>Eukaryota</taxon>
        <taxon>Metazoa</taxon>
        <taxon>Ecdysozoa</taxon>
        <taxon>Nematoda</taxon>
        <taxon>Chromadorea</taxon>
        <taxon>Rhabditida</taxon>
        <taxon>Rhabditina</taxon>
        <taxon>Rhabditomorpha</taxon>
        <taxon>Strongyloidea</taxon>
        <taxon>Metastrongylidae</taxon>
        <taxon>Parelaphostrongylus</taxon>
    </lineage>
</organism>
<gene>
    <name evidence="2" type="ORF">KIN20_019425</name>
</gene>
<evidence type="ECO:0000313" key="2">
    <source>
        <dbReference type="EMBL" id="KAJ1360453.1"/>
    </source>
</evidence>
<keyword evidence="3" id="KW-1185">Reference proteome</keyword>
<evidence type="ECO:0000256" key="1">
    <source>
        <dbReference type="SAM" id="SignalP"/>
    </source>
</evidence>
<feature type="signal peptide" evidence="1">
    <location>
        <begin position="1"/>
        <end position="22"/>
    </location>
</feature>
<keyword evidence="1" id="KW-0732">Signal</keyword>
<accession>A0AAD5MRJ7</accession>
<name>A0AAD5MRJ7_PARTN</name>
<sequence>MATHPMNSFMISLLATISAVLGCGVMPVGQANTGTFNVTGLTTLTVAMVYSAAPTIQAQVPGIAFSEGGAQAFVHRLVIQTVIDVLESQARSALLPDAVISGILSQLTLNVSYNPMNCDKIVRDPTNEMVMQAEKRGCIIIGNTVTGVCTYIMGQGMCSMAAQATVGPVPAEHTSISGTLSKSVLTTSIIMANWSAEMWRNVMNRAVRLLASGPFG</sequence>
<dbReference type="AlphaFoldDB" id="A0AAD5MRJ7"/>
<reference evidence="2" key="1">
    <citation type="submission" date="2021-06" db="EMBL/GenBank/DDBJ databases">
        <title>Parelaphostrongylus tenuis whole genome reference sequence.</title>
        <authorList>
            <person name="Garwood T.J."/>
            <person name="Larsen P.A."/>
            <person name="Fountain-Jones N.M."/>
            <person name="Garbe J.R."/>
            <person name="Macchietto M.G."/>
            <person name="Kania S.A."/>
            <person name="Gerhold R.W."/>
            <person name="Richards J.E."/>
            <person name="Wolf T.M."/>
        </authorList>
    </citation>
    <scope>NUCLEOTIDE SEQUENCE</scope>
    <source>
        <strain evidence="2">MNPRO001-30</strain>
        <tissue evidence="2">Meninges</tissue>
    </source>
</reference>